<feature type="compositionally biased region" description="Low complexity" evidence="1">
    <location>
        <begin position="365"/>
        <end position="376"/>
    </location>
</feature>
<dbReference type="OrthoDB" id="8988271at2759"/>
<feature type="region of interest" description="Disordered" evidence="1">
    <location>
        <begin position="257"/>
        <end position="390"/>
    </location>
</feature>
<feature type="compositionally biased region" description="Basic and acidic residues" evidence="1">
    <location>
        <begin position="344"/>
        <end position="355"/>
    </location>
</feature>
<feature type="region of interest" description="Disordered" evidence="1">
    <location>
        <begin position="183"/>
        <end position="235"/>
    </location>
</feature>
<keyword evidence="3" id="KW-1185">Reference proteome</keyword>
<feature type="compositionally biased region" description="Polar residues" evidence="1">
    <location>
        <begin position="277"/>
        <end position="287"/>
    </location>
</feature>
<dbReference type="AlphaFoldDB" id="A0A9D3NK78"/>
<feature type="region of interest" description="Disordered" evidence="1">
    <location>
        <begin position="1"/>
        <end position="27"/>
    </location>
</feature>
<protein>
    <submittedName>
        <fullName evidence="2">Uncharacterized protein</fullName>
    </submittedName>
</protein>
<name>A0A9D3NK78_9TELE</name>
<sequence length="390" mass="41708">HIDHRHFERTLRPGPPRLRLSEGRYSRRSDASLRRLEVFRRRQPRLRPPKSRRALSLSVSSRRRLLGREIKRCRSGERRGKSPAPNPASLALGNVAHGSPQTLGAGRGLSPSDGGSARGRCEVGNGPRPPGADFSESGCLGMQPKAVVNSIYRLNTARDRAANNPHVRLGFNPTVLIGRPARRCVLSTRPPPSGGRAAGGGRRPPGSRRRRAISSAGGAPRPPVRQEGSGDGVARGLAPAKLYSAARLRRYRWAAGDTHLRAPPGPPRKGAVLDGPSASTLLSTGPTVSVRRPIKAKAAQGGTAHDTGAQGPRATPPPNRPALKHGPRSPTRAKSEGLPRQTPRRNESEGRRHAAEVGSARLERAGAPSPASAARRAQVEQERAMVPGRW</sequence>
<feature type="compositionally biased region" description="Basic and acidic residues" evidence="1">
    <location>
        <begin position="66"/>
        <end position="80"/>
    </location>
</feature>
<evidence type="ECO:0000256" key="1">
    <source>
        <dbReference type="SAM" id="MobiDB-lite"/>
    </source>
</evidence>
<dbReference type="Proteomes" id="UP000824219">
    <property type="component" value="Linkage Group LG14"/>
</dbReference>
<feature type="non-terminal residue" evidence="2">
    <location>
        <position position="1"/>
    </location>
</feature>
<organism evidence="2 3">
    <name type="scientific">Hemibagrus wyckioides</name>
    <dbReference type="NCBI Taxonomy" id="337641"/>
    <lineage>
        <taxon>Eukaryota</taxon>
        <taxon>Metazoa</taxon>
        <taxon>Chordata</taxon>
        <taxon>Craniata</taxon>
        <taxon>Vertebrata</taxon>
        <taxon>Euteleostomi</taxon>
        <taxon>Actinopterygii</taxon>
        <taxon>Neopterygii</taxon>
        <taxon>Teleostei</taxon>
        <taxon>Ostariophysi</taxon>
        <taxon>Siluriformes</taxon>
        <taxon>Bagridae</taxon>
        <taxon>Hemibagrus</taxon>
    </lineage>
</organism>
<comment type="caution">
    <text evidence="2">The sequence shown here is derived from an EMBL/GenBank/DDBJ whole genome shotgun (WGS) entry which is preliminary data.</text>
</comment>
<feature type="compositionally biased region" description="Basic residues" evidence="1">
    <location>
        <begin position="41"/>
        <end position="53"/>
    </location>
</feature>
<evidence type="ECO:0000313" key="3">
    <source>
        <dbReference type="Proteomes" id="UP000824219"/>
    </source>
</evidence>
<feature type="compositionally biased region" description="Basic and acidic residues" evidence="1">
    <location>
        <begin position="1"/>
        <end position="11"/>
    </location>
</feature>
<reference evidence="2 3" key="1">
    <citation type="submission" date="2021-06" db="EMBL/GenBank/DDBJ databases">
        <title>Chromosome-level genome assembly of the red-tail catfish (Hemibagrus wyckioides).</title>
        <authorList>
            <person name="Shao F."/>
        </authorList>
    </citation>
    <scope>NUCLEOTIDE SEQUENCE [LARGE SCALE GENOMIC DNA]</scope>
    <source>
        <strain evidence="2">EC202008001</strain>
        <tissue evidence="2">Blood</tissue>
    </source>
</reference>
<evidence type="ECO:0000313" key="2">
    <source>
        <dbReference type="EMBL" id="KAG7323874.1"/>
    </source>
</evidence>
<accession>A0A9D3NK78</accession>
<gene>
    <name evidence="2" type="ORF">KOW79_011890</name>
</gene>
<dbReference type="EMBL" id="JAHKSW010000014">
    <property type="protein sequence ID" value="KAG7323874.1"/>
    <property type="molecule type" value="Genomic_DNA"/>
</dbReference>
<feature type="region of interest" description="Disordered" evidence="1">
    <location>
        <begin position="40"/>
        <end position="139"/>
    </location>
</feature>
<proteinExistence type="predicted"/>